<accession>A0A1C4H3Y4</accession>
<dbReference type="InterPro" id="IPR010144">
    <property type="entry name" value="CRISPR-assoc_prot_Csd1-typ"/>
</dbReference>
<dbReference type="AlphaFoldDB" id="A0A1C4H3Y4"/>
<name>A0A1C4H3Y4_9BIFI</name>
<dbReference type="STRING" id="1505727.GA0061077_0766"/>
<dbReference type="RefSeq" id="WP_091847664.1">
    <property type="nucleotide sequence ID" value="NZ_FMBL01000002.1"/>
</dbReference>
<evidence type="ECO:0000313" key="2">
    <source>
        <dbReference type="Proteomes" id="UP000242610"/>
    </source>
</evidence>
<sequence length="651" mass="73387">MSLWSTLLGTYGTIEAASGEVVENEDSSLNTKKMLSPLFHIPLKTRLHVIIDSRGDLIGMEMDSKDVSVMIPCTEQSMGRSGKDPVPHPLCDQIAYLDSKFDTKKHMQYVELLDSWKGQDPKLNAIYTYVTTHSVIDDAAEKGLLQSNENEADGDEGKHEVIVQVDPKIGVRFSVHTLTDEPDEVWMDWNLQKRWIDHLIQGKTPCGSDSLGEPFFQSASNFPKNIVGAAGNAKLISSNDKSNFTYRGRFQSAQEAIRIDSNTSQKVHAALKWLIGNNGRTVDKQTVVVWAVEDNPTRVVQPSANTYDILHQYDVLDKSDQPNHVEEAKTAVDTNYAKQFHRIVRGFAAGRKLSEHSKTVVVAIFDAATTGRLSVTYYVELAQDEYLESVASWHEEASWPLTYFEKKEQQGANEKIKTTVIPYIGAPSFLDITNCAYGPGEHTGAGYTSFRKNTEKQLIEAMFSNGVLPRPLAVSAFYHVLRPESYASLAAWRHDFEVACSIWKKTLNQHKPEKEQIPMALDTKRKDRDYLYGRLLAFADELESEILYKRGIDRPTSAVKLLTNFAARPYSTWNNICSQLAPYLQSVKSAQRFAYENSIDEVTDMFEDRQFEDNSALSPLFLLGYSSQRRALRNRFTKNNDSAVNSNEQGE</sequence>
<organism evidence="1 2">
    <name type="scientific">Bifidobacterium commune</name>
    <dbReference type="NCBI Taxonomy" id="1505727"/>
    <lineage>
        <taxon>Bacteria</taxon>
        <taxon>Bacillati</taxon>
        <taxon>Actinomycetota</taxon>
        <taxon>Actinomycetes</taxon>
        <taxon>Bifidobacteriales</taxon>
        <taxon>Bifidobacteriaceae</taxon>
        <taxon>Bifidobacterium</taxon>
    </lineage>
</organism>
<dbReference type="OrthoDB" id="5389988at2"/>
<keyword evidence="2" id="KW-1185">Reference proteome</keyword>
<reference evidence="2" key="1">
    <citation type="submission" date="2016-08" db="EMBL/GenBank/DDBJ databases">
        <authorList>
            <person name="Varghese N."/>
            <person name="Submissions Spin"/>
        </authorList>
    </citation>
    <scope>NUCLEOTIDE SEQUENCE [LARGE SCALE GENOMIC DNA]</scope>
    <source>
        <strain evidence="2">R-52791</strain>
    </source>
</reference>
<gene>
    <name evidence="1" type="ORF">GA0061077_0766</name>
</gene>
<proteinExistence type="predicted"/>
<dbReference type="Proteomes" id="UP000242610">
    <property type="component" value="Unassembled WGS sequence"/>
</dbReference>
<evidence type="ECO:0000313" key="1">
    <source>
        <dbReference type="EMBL" id="SCC79659.1"/>
    </source>
</evidence>
<protein>
    <submittedName>
        <fullName evidence="1">CRISPR-associated protein Csd1</fullName>
    </submittedName>
</protein>
<dbReference type="EMBL" id="FMBL01000002">
    <property type="protein sequence ID" value="SCC79659.1"/>
    <property type="molecule type" value="Genomic_DNA"/>
</dbReference>
<dbReference type="Pfam" id="PF09709">
    <property type="entry name" value="Cas_Csd1"/>
    <property type="match status" value="1"/>
</dbReference>
<dbReference type="NCBIfam" id="TIGR01863">
    <property type="entry name" value="cas_Csd1"/>
    <property type="match status" value="1"/>
</dbReference>